<feature type="compositionally biased region" description="Gly residues" evidence="1">
    <location>
        <begin position="33"/>
        <end position="43"/>
    </location>
</feature>
<dbReference type="EMBL" id="JAHRIN010059354">
    <property type="protein sequence ID" value="MEQ2212034.1"/>
    <property type="molecule type" value="Genomic_DNA"/>
</dbReference>
<reference evidence="2 3" key="1">
    <citation type="submission" date="2021-06" db="EMBL/GenBank/DDBJ databases">
        <authorList>
            <person name="Palmer J.M."/>
        </authorList>
    </citation>
    <scope>NUCLEOTIDE SEQUENCE [LARGE SCALE GENOMIC DNA]</scope>
    <source>
        <strain evidence="2 3">XC_2019</strain>
        <tissue evidence="2">Muscle</tissue>
    </source>
</reference>
<name>A0ABV0RV02_9TELE</name>
<protein>
    <submittedName>
        <fullName evidence="2">Uncharacterized protein</fullName>
    </submittedName>
</protein>
<sequence length="170" mass="18003">EFKETAVFLLSSRRPLTSSSSSSRPLSSSSSSGVGGCEGGAGGPHWEDESTSSESKSRREALNIDSIFTRQRDSPLGYTTTPGPSLPPEPHEPLPFVGPVTQPGLEDVAGRETGEVGFGLVGQPRSLSSGRTMGPPAPPPLRGVEHQPRLIQRMESGYESSERNSSSPDR</sequence>
<gene>
    <name evidence="2" type="ORF">XENOCAPTIV_023579</name>
</gene>
<feature type="region of interest" description="Disordered" evidence="1">
    <location>
        <begin position="1"/>
        <end position="170"/>
    </location>
</feature>
<comment type="caution">
    <text evidence="2">The sequence shown here is derived from an EMBL/GenBank/DDBJ whole genome shotgun (WGS) entry which is preliminary data.</text>
</comment>
<keyword evidence="3" id="KW-1185">Reference proteome</keyword>
<accession>A0ABV0RV02</accession>
<evidence type="ECO:0000256" key="1">
    <source>
        <dbReference type="SAM" id="MobiDB-lite"/>
    </source>
</evidence>
<feature type="non-terminal residue" evidence="2">
    <location>
        <position position="1"/>
    </location>
</feature>
<proteinExistence type="predicted"/>
<feature type="compositionally biased region" description="Low complexity" evidence="1">
    <location>
        <begin position="155"/>
        <end position="170"/>
    </location>
</feature>
<organism evidence="2 3">
    <name type="scientific">Xenoophorus captivus</name>
    <dbReference type="NCBI Taxonomy" id="1517983"/>
    <lineage>
        <taxon>Eukaryota</taxon>
        <taxon>Metazoa</taxon>
        <taxon>Chordata</taxon>
        <taxon>Craniata</taxon>
        <taxon>Vertebrata</taxon>
        <taxon>Euteleostomi</taxon>
        <taxon>Actinopterygii</taxon>
        <taxon>Neopterygii</taxon>
        <taxon>Teleostei</taxon>
        <taxon>Neoteleostei</taxon>
        <taxon>Acanthomorphata</taxon>
        <taxon>Ovalentaria</taxon>
        <taxon>Atherinomorphae</taxon>
        <taxon>Cyprinodontiformes</taxon>
        <taxon>Goodeidae</taxon>
        <taxon>Xenoophorus</taxon>
    </lineage>
</organism>
<evidence type="ECO:0000313" key="3">
    <source>
        <dbReference type="Proteomes" id="UP001434883"/>
    </source>
</evidence>
<dbReference type="Proteomes" id="UP001434883">
    <property type="component" value="Unassembled WGS sequence"/>
</dbReference>
<feature type="compositionally biased region" description="Low complexity" evidence="1">
    <location>
        <begin position="9"/>
        <end position="32"/>
    </location>
</feature>
<evidence type="ECO:0000313" key="2">
    <source>
        <dbReference type="EMBL" id="MEQ2212034.1"/>
    </source>
</evidence>